<proteinExistence type="predicted"/>
<dbReference type="EMBL" id="PP179310">
    <property type="protein sequence ID" value="XAI69425.1"/>
    <property type="molecule type" value="Genomic_DNA"/>
</dbReference>
<evidence type="ECO:0000313" key="1">
    <source>
        <dbReference type="EMBL" id="XAI69425.1"/>
    </source>
</evidence>
<accession>A0AAU6VXY2</accession>
<reference evidence="1" key="1">
    <citation type="journal article" date="2024" name="J. Gen. Virol.">
        <title>Novel phages of Pseudomonas syringae unveil numerous potential auxiliary metabolic genes.</title>
        <authorList>
            <person name="Feltin C."/>
            <person name="Garneau J.R."/>
            <person name="Morris C.E."/>
            <person name="Berard A."/>
            <person name="Torres-Barcelo C."/>
        </authorList>
    </citation>
    <scope>NUCLEOTIDE SEQUENCE</scope>
</reference>
<organism evidence="1">
    <name type="scientific">Pseudomonas phage Pyxpy01</name>
    <dbReference type="NCBI Taxonomy" id="3138546"/>
    <lineage>
        <taxon>Viruses</taxon>
    </lineage>
</organism>
<name>A0AAU6VXY2_9VIRU</name>
<protein>
    <submittedName>
        <fullName evidence="1">Uncharacterized protein</fullName>
    </submittedName>
</protein>
<gene>
    <name evidence="1" type="ORF">Pyxpy01_00127</name>
</gene>
<sequence length="80" mass="8928">MKKIQTFTNANLDSVKIVNIFETQPQKGMEAIHVPSYEVSTTSGGIDVGWKFESFAQLEDAQQYALQFIMPKGMLCKIVG</sequence>